<reference evidence="1 2" key="1">
    <citation type="journal article" date="2016" name="Mol. Biol. Evol.">
        <title>Comparative Genomics of Early-Diverging Mushroom-Forming Fungi Provides Insights into the Origins of Lignocellulose Decay Capabilities.</title>
        <authorList>
            <person name="Nagy L.G."/>
            <person name="Riley R."/>
            <person name="Tritt A."/>
            <person name="Adam C."/>
            <person name="Daum C."/>
            <person name="Floudas D."/>
            <person name="Sun H."/>
            <person name="Yadav J.S."/>
            <person name="Pangilinan J."/>
            <person name="Larsson K.H."/>
            <person name="Matsuura K."/>
            <person name="Barry K."/>
            <person name="Labutti K."/>
            <person name="Kuo R."/>
            <person name="Ohm R.A."/>
            <person name="Bhattacharya S.S."/>
            <person name="Shirouzu T."/>
            <person name="Yoshinaga Y."/>
            <person name="Martin F.M."/>
            <person name="Grigoriev I.V."/>
            <person name="Hibbett D.S."/>
        </authorList>
    </citation>
    <scope>NUCLEOTIDE SEQUENCE [LARGE SCALE GENOMIC DNA]</scope>
    <source>
        <strain evidence="1 2">CBS 109695</strain>
    </source>
</reference>
<protein>
    <recommendedName>
        <fullName evidence="3">TIR domain-containing protein</fullName>
    </recommendedName>
</protein>
<dbReference type="STRING" id="436010.A0A166UK68"/>
<keyword evidence="2" id="KW-1185">Reference proteome</keyword>
<dbReference type="OrthoDB" id="4396798at2759"/>
<dbReference type="Proteomes" id="UP000076532">
    <property type="component" value="Unassembled WGS sequence"/>
</dbReference>
<evidence type="ECO:0000313" key="1">
    <source>
        <dbReference type="EMBL" id="KZP31770.1"/>
    </source>
</evidence>
<sequence>MANVEISSTKQPSSFQCIIFYRWYTDNGVRERGRVMARLVGELLKSMGVLVWLDQFTMSRDTRREDVCDHITEGFQKAQMVIFLSAPGDWDRFLEDDDIHRWEWEISMNSDKPMWLLQYEMPLGAEIPGLDLSRRLKAFSEWLASLASRRDIHIRTLTMDTIDSVLVEVAKRAKHTPEKLRLQRGNHQL</sequence>
<proteinExistence type="predicted"/>
<evidence type="ECO:0000313" key="2">
    <source>
        <dbReference type="Proteomes" id="UP000076532"/>
    </source>
</evidence>
<name>A0A166UK68_9AGAM</name>
<gene>
    <name evidence="1" type="ORF">FIBSPDRAFT_883104</name>
</gene>
<accession>A0A166UK68</accession>
<evidence type="ECO:0008006" key="3">
    <source>
        <dbReference type="Google" id="ProtNLM"/>
    </source>
</evidence>
<organism evidence="1 2">
    <name type="scientific">Athelia psychrophila</name>
    <dbReference type="NCBI Taxonomy" id="1759441"/>
    <lineage>
        <taxon>Eukaryota</taxon>
        <taxon>Fungi</taxon>
        <taxon>Dikarya</taxon>
        <taxon>Basidiomycota</taxon>
        <taxon>Agaricomycotina</taxon>
        <taxon>Agaricomycetes</taxon>
        <taxon>Agaricomycetidae</taxon>
        <taxon>Atheliales</taxon>
        <taxon>Atheliaceae</taxon>
        <taxon>Athelia</taxon>
    </lineage>
</organism>
<dbReference type="AlphaFoldDB" id="A0A166UK68"/>
<dbReference type="EMBL" id="KV417488">
    <property type="protein sequence ID" value="KZP31770.1"/>
    <property type="molecule type" value="Genomic_DNA"/>
</dbReference>